<dbReference type="EMBL" id="JAIZAY010000006">
    <property type="protein sequence ID" value="KAJ8040364.1"/>
    <property type="molecule type" value="Genomic_DNA"/>
</dbReference>
<evidence type="ECO:0000313" key="2">
    <source>
        <dbReference type="EMBL" id="KAJ8040364.1"/>
    </source>
</evidence>
<dbReference type="OrthoDB" id="5989607at2759"/>
<protein>
    <submittedName>
        <fullName evidence="2">Uncharacterized protein</fullName>
    </submittedName>
</protein>
<reference evidence="2" key="1">
    <citation type="submission" date="2021-10" db="EMBL/GenBank/DDBJ databases">
        <title>Tropical sea cucumber genome reveals ecological adaptation and Cuvierian tubules defense mechanism.</title>
        <authorList>
            <person name="Chen T."/>
        </authorList>
    </citation>
    <scope>NUCLEOTIDE SEQUENCE</scope>
    <source>
        <strain evidence="2">Nanhai2018</strain>
        <tissue evidence="2">Muscle</tissue>
    </source>
</reference>
<keyword evidence="3" id="KW-1185">Reference proteome</keyword>
<gene>
    <name evidence="2" type="ORF">HOLleu_14629</name>
</gene>
<feature type="coiled-coil region" evidence="1">
    <location>
        <begin position="285"/>
        <end position="319"/>
    </location>
</feature>
<evidence type="ECO:0000256" key="1">
    <source>
        <dbReference type="SAM" id="Coils"/>
    </source>
</evidence>
<comment type="caution">
    <text evidence="2">The sequence shown here is derived from an EMBL/GenBank/DDBJ whole genome shotgun (WGS) entry which is preliminary data.</text>
</comment>
<sequence>MLYDMNLTRVTLPKGEFLTVKADICNSWKKVRELKRLLKQFGIASESEASLRAQQAYIINDNINAQWLPLVYKDEDGGTIIKRTPWVSVKSLEDKVFQQLDGLNSLNYLKWNDAIPQDEIWRKIGGDKGGGNFKQVFQIGNVEHPNSPHNTIVTTIFQVDGSLHNLKVGLHCCLWCNITKEGMKIPLKERGRSENRTLEKLQNFNHMFVQIGAKLSEAKNFYNVIADALFNIPIDQVCPPGVHLSLGLYLKHFASFENQCHLLDVKMAKTLHHPTPESSKDFPSTTAAYTKARQLEEEANSLDEEANILIEHITNIQEEDQAQIYHSTIKQHLEERDKVVSNKYTVVR</sequence>
<dbReference type="Proteomes" id="UP001152320">
    <property type="component" value="Chromosome 6"/>
</dbReference>
<dbReference type="Pfam" id="PF06918">
    <property type="entry name" value="DUF1280"/>
    <property type="match status" value="1"/>
</dbReference>
<organism evidence="2 3">
    <name type="scientific">Holothuria leucospilota</name>
    <name type="common">Black long sea cucumber</name>
    <name type="synonym">Mertensiothuria leucospilota</name>
    <dbReference type="NCBI Taxonomy" id="206669"/>
    <lineage>
        <taxon>Eukaryota</taxon>
        <taxon>Metazoa</taxon>
        <taxon>Echinodermata</taxon>
        <taxon>Eleutherozoa</taxon>
        <taxon>Echinozoa</taxon>
        <taxon>Holothuroidea</taxon>
        <taxon>Aspidochirotacea</taxon>
        <taxon>Aspidochirotida</taxon>
        <taxon>Holothuriidae</taxon>
        <taxon>Holothuria</taxon>
    </lineage>
</organism>
<dbReference type="InterPro" id="IPR009689">
    <property type="entry name" value="DUF1280"/>
</dbReference>
<dbReference type="PANTHER" id="PTHR31424">
    <property type="entry name" value="PROTEIN CBG23806"/>
    <property type="match status" value="1"/>
</dbReference>
<keyword evidence="1" id="KW-0175">Coiled coil</keyword>
<dbReference type="AlphaFoldDB" id="A0A9Q1HBV5"/>
<accession>A0A9Q1HBV5</accession>
<name>A0A9Q1HBV5_HOLLE</name>
<proteinExistence type="predicted"/>
<dbReference type="PANTHER" id="PTHR31424:SF3">
    <property type="entry name" value="RING-TYPE DOMAIN-CONTAINING PROTEIN"/>
    <property type="match status" value="1"/>
</dbReference>
<evidence type="ECO:0000313" key="3">
    <source>
        <dbReference type="Proteomes" id="UP001152320"/>
    </source>
</evidence>